<dbReference type="GO" id="GO:0031267">
    <property type="term" value="F:small GTPase binding"/>
    <property type="evidence" value="ECO:0007669"/>
    <property type="project" value="TreeGrafter"/>
</dbReference>
<feature type="region of interest" description="Disordered" evidence="4">
    <location>
        <begin position="184"/>
        <end position="205"/>
    </location>
</feature>
<dbReference type="GO" id="GO:0005634">
    <property type="term" value="C:nucleus"/>
    <property type="evidence" value="ECO:0007669"/>
    <property type="project" value="TreeGrafter"/>
</dbReference>
<dbReference type="InterPro" id="IPR001611">
    <property type="entry name" value="Leu-rich_rpt"/>
</dbReference>
<evidence type="ECO:0000256" key="2">
    <source>
        <dbReference type="ARBA" id="ARBA00022614"/>
    </source>
</evidence>
<keyword evidence="2" id="KW-0433">Leucine-rich repeat</keyword>
<dbReference type="AlphaFoldDB" id="A0A9W8CUC9"/>
<dbReference type="PANTHER" id="PTHR24113:SF12">
    <property type="entry name" value="RAN GTPASE-ACTIVATING PROTEIN 1"/>
    <property type="match status" value="1"/>
</dbReference>
<dbReference type="EMBL" id="JANBOJ010000028">
    <property type="protein sequence ID" value="KAJ1724556.1"/>
    <property type="molecule type" value="Genomic_DNA"/>
</dbReference>
<evidence type="ECO:0000313" key="6">
    <source>
        <dbReference type="Proteomes" id="UP001149813"/>
    </source>
</evidence>
<dbReference type="GO" id="GO:0005829">
    <property type="term" value="C:cytosol"/>
    <property type="evidence" value="ECO:0007669"/>
    <property type="project" value="TreeGrafter"/>
</dbReference>
<organism evidence="5 6">
    <name type="scientific">Coemansia erecta</name>
    <dbReference type="NCBI Taxonomy" id="147472"/>
    <lineage>
        <taxon>Eukaryota</taxon>
        <taxon>Fungi</taxon>
        <taxon>Fungi incertae sedis</taxon>
        <taxon>Zoopagomycota</taxon>
        <taxon>Kickxellomycotina</taxon>
        <taxon>Kickxellomycetes</taxon>
        <taxon>Kickxellales</taxon>
        <taxon>Kickxellaceae</taxon>
        <taxon>Coemansia</taxon>
    </lineage>
</organism>
<reference evidence="5" key="1">
    <citation type="submission" date="2022-07" db="EMBL/GenBank/DDBJ databases">
        <title>Phylogenomic reconstructions and comparative analyses of Kickxellomycotina fungi.</title>
        <authorList>
            <person name="Reynolds N.K."/>
            <person name="Stajich J.E."/>
            <person name="Barry K."/>
            <person name="Grigoriev I.V."/>
            <person name="Crous P."/>
            <person name="Smith M.E."/>
        </authorList>
    </citation>
    <scope>NUCLEOTIDE SEQUENCE</scope>
    <source>
        <strain evidence="5">NBRC 32514</strain>
    </source>
</reference>
<keyword evidence="3" id="KW-0677">Repeat</keyword>
<dbReference type="GO" id="GO:0005096">
    <property type="term" value="F:GTPase activator activity"/>
    <property type="evidence" value="ECO:0007669"/>
    <property type="project" value="UniProtKB-KW"/>
</dbReference>
<feature type="compositionally biased region" description="Basic residues" evidence="4">
    <location>
        <begin position="188"/>
        <end position="198"/>
    </location>
</feature>
<keyword evidence="1" id="KW-0343">GTPase activation</keyword>
<dbReference type="PANTHER" id="PTHR24113">
    <property type="entry name" value="RAN GTPASE-ACTIVATING PROTEIN 1"/>
    <property type="match status" value="1"/>
</dbReference>
<dbReference type="OrthoDB" id="120976at2759"/>
<sequence length="431" mass="45575">MNASTLTGAESTHVPLTALPKSGSAASLASLISGEHGVSTSPTLCEPSTGSTNDLVSSIHSREIAFVDVEPTDLNIADALGERDPRTIECLRINGCRMDGSIFYAVVDELCTLDLPNLHTVDVSKNQLGGSAAGSALAKLLAHAPSIRFLSLGWNYLSLADLKIVGLNTPCGVTSLDLRSNPLYVPRKPSRRSSRNASRRSSSTSLSDTEHADIFASTEWVYALIDAMPGLTHVQLAQANIGDKALVALLDALTRASTCVEYVGLEWLGLGSRLAALRQILDNTTSSHLPDTADQPALHLNLAANNLGDAGVAVLTSSSARIGSLTLACNFITERGTSMLAKWLPSSEIVSLDLSDNYFGDQGIISLLAIHSASKSGMHYTRIRTLGLNSCCLSDVSLRVLADALACNWAPLESVRILRNGRMTPGAKISL</sequence>
<dbReference type="GO" id="GO:0006913">
    <property type="term" value="P:nucleocytoplasmic transport"/>
    <property type="evidence" value="ECO:0007669"/>
    <property type="project" value="TreeGrafter"/>
</dbReference>
<dbReference type="InterPro" id="IPR032675">
    <property type="entry name" value="LRR_dom_sf"/>
</dbReference>
<evidence type="ECO:0000313" key="5">
    <source>
        <dbReference type="EMBL" id="KAJ1724556.1"/>
    </source>
</evidence>
<protein>
    <submittedName>
        <fullName evidence="5">NACHT, LRR and PYD domains-containing protein 13</fullName>
    </submittedName>
</protein>
<proteinExistence type="predicted"/>
<dbReference type="SUPFAM" id="SSF52047">
    <property type="entry name" value="RNI-like"/>
    <property type="match status" value="1"/>
</dbReference>
<evidence type="ECO:0000256" key="1">
    <source>
        <dbReference type="ARBA" id="ARBA00022468"/>
    </source>
</evidence>
<accession>A0A9W8CUC9</accession>
<name>A0A9W8CUC9_9FUNG</name>
<dbReference type="GO" id="GO:0048471">
    <property type="term" value="C:perinuclear region of cytoplasm"/>
    <property type="evidence" value="ECO:0007669"/>
    <property type="project" value="TreeGrafter"/>
</dbReference>
<dbReference type="InterPro" id="IPR027038">
    <property type="entry name" value="RanGap"/>
</dbReference>
<keyword evidence="6" id="KW-1185">Reference proteome</keyword>
<evidence type="ECO:0000256" key="4">
    <source>
        <dbReference type="SAM" id="MobiDB-lite"/>
    </source>
</evidence>
<dbReference type="Proteomes" id="UP001149813">
    <property type="component" value="Unassembled WGS sequence"/>
</dbReference>
<dbReference type="SMART" id="SM00368">
    <property type="entry name" value="LRR_RI"/>
    <property type="match status" value="4"/>
</dbReference>
<dbReference type="Gene3D" id="3.80.10.10">
    <property type="entry name" value="Ribonuclease Inhibitor"/>
    <property type="match status" value="2"/>
</dbReference>
<gene>
    <name evidence="5" type="primary">NLRP13</name>
    <name evidence="5" type="ORF">LPJ53_001202</name>
</gene>
<dbReference type="Pfam" id="PF13516">
    <property type="entry name" value="LRR_6"/>
    <property type="match status" value="2"/>
</dbReference>
<evidence type="ECO:0000256" key="3">
    <source>
        <dbReference type="ARBA" id="ARBA00022737"/>
    </source>
</evidence>
<comment type="caution">
    <text evidence="5">The sequence shown here is derived from an EMBL/GenBank/DDBJ whole genome shotgun (WGS) entry which is preliminary data.</text>
</comment>